<accession>A0A176VRB7</accession>
<keyword evidence="11" id="KW-0325">Glycoprotein</keyword>
<keyword evidence="3" id="KW-1003">Cell membrane</keyword>
<evidence type="ECO:0000259" key="14">
    <source>
        <dbReference type="Pfam" id="PF08263"/>
    </source>
</evidence>
<evidence type="ECO:0000256" key="8">
    <source>
        <dbReference type="ARBA" id="ARBA00022989"/>
    </source>
</evidence>
<evidence type="ECO:0000256" key="10">
    <source>
        <dbReference type="ARBA" id="ARBA00023170"/>
    </source>
</evidence>
<dbReference type="PANTHER" id="PTHR48052">
    <property type="entry name" value="UNNAMED PRODUCT"/>
    <property type="match status" value="1"/>
</dbReference>
<dbReference type="EMBL" id="LVLJ01002841">
    <property type="protein sequence ID" value="OAE23419.1"/>
    <property type="molecule type" value="Genomic_DNA"/>
</dbReference>
<dbReference type="InterPro" id="IPR001611">
    <property type="entry name" value="Leu-rich_rpt"/>
</dbReference>
<comment type="caution">
    <text evidence="15">The sequence shown here is derived from an EMBL/GenBank/DDBJ whole genome shotgun (WGS) entry which is preliminary data.</text>
</comment>
<keyword evidence="6" id="KW-0732">Signal</keyword>
<dbReference type="SMART" id="SM00369">
    <property type="entry name" value="LRR_TYP"/>
    <property type="match status" value="8"/>
</dbReference>
<keyword evidence="8" id="KW-1133">Transmembrane helix</keyword>
<feature type="compositionally biased region" description="Basic and acidic residues" evidence="13">
    <location>
        <begin position="134"/>
        <end position="147"/>
    </location>
</feature>
<evidence type="ECO:0000256" key="6">
    <source>
        <dbReference type="ARBA" id="ARBA00022729"/>
    </source>
</evidence>
<dbReference type="Gene3D" id="3.80.10.10">
    <property type="entry name" value="Ribonuclease Inhibitor"/>
    <property type="match status" value="4"/>
</dbReference>
<evidence type="ECO:0000256" key="4">
    <source>
        <dbReference type="ARBA" id="ARBA00022614"/>
    </source>
</evidence>
<proteinExistence type="inferred from homology"/>
<organism evidence="15 16">
    <name type="scientific">Marchantia polymorpha subsp. ruderalis</name>
    <dbReference type="NCBI Taxonomy" id="1480154"/>
    <lineage>
        <taxon>Eukaryota</taxon>
        <taxon>Viridiplantae</taxon>
        <taxon>Streptophyta</taxon>
        <taxon>Embryophyta</taxon>
        <taxon>Marchantiophyta</taxon>
        <taxon>Marchantiopsida</taxon>
        <taxon>Marchantiidae</taxon>
        <taxon>Marchantiales</taxon>
        <taxon>Marchantiaceae</taxon>
        <taxon>Marchantia</taxon>
    </lineage>
</organism>
<dbReference type="InterPro" id="IPR003591">
    <property type="entry name" value="Leu-rich_rpt_typical-subtyp"/>
</dbReference>
<evidence type="ECO:0000313" key="16">
    <source>
        <dbReference type="Proteomes" id="UP000077202"/>
    </source>
</evidence>
<dbReference type="InterPro" id="IPR013210">
    <property type="entry name" value="LRR_N_plant-typ"/>
</dbReference>
<feature type="region of interest" description="Disordered" evidence="13">
    <location>
        <begin position="123"/>
        <end position="152"/>
    </location>
</feature>
<feature type="compositionally biased region" description="Gly residues" evidence="13">
    <location>
        <begin position="31"/>
        <end position="43"/>
    </location>
</feature>
<dbReference type="AlphaFoldDB" id="A0A176VRB7"/>
<dbReference type="PRINTS" id="PR00019">
    <property type="entry name" value="LEURICHRPT"/>
</dbReference>
<comment type="similarity">
    <text evidence="2">Belongs to the RLP family.</text>
</comment>
<evidence type="ECO:0000256" key="3">
    <source>
        <dbReference type="ARBA" id="ARBA00022475"/>
    </source>
</evidence>
<evidence type="ECO:0000313" key="15">
    <source>
        <dbReference type="EMBL" id="OAE23419.1"/>
    </source>
</evidence>
<dbReference type="Pfam" id="PF00560">
    <property type="entry name" value="LRR_1"/>
    <property type="match status" value="3"/>
</dbReference>
<keyword evidence="5" id="KW-0812">Transmembrane</keyword>
<dbReference type="FunFam" id="3.80.10.10:FF:000041">
    <property type="entry name" value="LRR receptor-like serine/threonine-protein kinase ERECTA"/>
    <property type="match status" value="1"/>
</dbReference>
<feature type="compositionally biased region" description="Basic residues" evidence="13">
    <location>
        <begin position="91"/>
        <end position="101"/>
    </location>
</feature>
<evidence type="ECO:0000256" key="12">
    <source>
        <dbReference type="ARBA" id="ARBA00037847"/>
    </source>
</evidence>
<dbReference type="SUPFAM" id="SSF52047">
    <property type="entry name" value="RNI-like"/>
    <property type="match status" value="1"/>
</dbReference>
<keyword evidence="4" id="KW-0433">Leucine-rich repeat</keyword>
<evidence type="ECO:0000256" key="2">
    <source>
        <dbReference type="ARBA" id="ARBA00009592"/>
    </source>
</evidence>
<dbReference type="Pfam" id="PF13855">
    <property type="entry name" value="LRR_8"/>
    <property type="match status" value="3"/>
</dbReference>
<name>A0A176VRB7_MARPO</name>
<evidence type="ECO:0000256" key="9">
    <source>
        <dbReference type="ARBA" id="ARBA00023136"/>
    </source>
</evidence>
<sequence length="789" mass="85184">MLASRLREKVVTARGNVVEEKEAMARFRVNGGRGNSYGNGGGKRAAAQSRRGVGRRRDERESEGQPGSRSDSDSEEGSVWGCGGGGSCRAKCTRRRWRGTKRVTSGASSELVEQARLEHERNSAGCGSVNESRTCGDEGREGREGGKGKGNAVRAAGLSGWDTGSHFFVVPTQSLTMRISGNALGYLAFLQLSPPLPSQCSCIIIPEGTRKHEADEMTSSAGRHALVLVLVSLLVPGICEAFWCDAGDSEALLEFKAGFLDPGGYFTTWTYGTSCCTWEGVTCSDAARVSSLIIEPTYPPKGVYPVRKDGSPDGFGEALGRLDALERLVLCNVIFDAPAPSSIGSLARLTFLKLEANRFTGPIPATYGGLSAITSLRLNSELTGSIPRELCRLVNLESLDLSNNRLVGNIPACLVHCRNLTELVMTGNGLSGPIPTIMGSFGKLKILNLRDNRLSGRMPDELCHLWNLNSLNLADNELAGSLSPKLSMLKNLFSLDLAQNRLTGMIPKEFGSLPNLMFLSLYNNRLSGPIPVELAQLPQITSIHLSQNKLSGSLPTEFGAVPAFLRLHIDVSGNRLSGHIPDNLSNLGSLRASDNYFRGRFPLCLTAVETVVLTNNQLTSLSHYDALPAGLDLALTTLRLDNNRLHGRIPSWLNPALTKLQALDLSGNKLTGELPFALLTLPSLSKLNCSNNKLASHLPNRKLVSNVDTLDLHNNEISGAITQAFLSALPRLTYLDLSFNKLKGKIPVGANKPPMQFLGLDGNSFTGALPRAEVTLSEPIRKKKRHQYY</sequence>
<dbReference type="FunFam" id="3.80.10.10:FF:000095">
    <property type="entry name" value="LRR receptor-like serine/threonine-protein kinase GSO1"/>
    <property type="match status" value="1"/>
</dbReference>
<protein>
    <recommendedName>
        <fullName evidence="14">Leucine-rich repeat-containing N-terminal plant-type domain-containing protein</fullName>
    </recommendedName>
</protein>
<keyword evidence="9" id="KW-0472">Membrane</keyword>
<feature type="domain" description="Leucine-rich repeat-containing N-terminal plant-type" evidence="14">
    <location>
        <begin position="247"/>
        <end position="284"/>
    </location>
</feature>
<feature type="region of interest" description="Disordered" evidence="13">
    <location>
        <begin position="27"/>
        <end position="111"/>
    </location>
</feature>
<evidence type="ECO:0000256" key="5">
    <source>
        <dbReference type="ARBA" id="ARBA00022692"/>
    </source>
</evidence>
<dbReference type="GO" id="GO:0012505">
    <property type="term" value="C:endomembrane system"/>
    <property type="evidence" value="ECO:0007669"/>
    <property type="project" value="UniProtKB-SubCell"/>
</dbReference>
<dbReference type="PANTHER" id="PTHR48052:SF8">
    <property type="entry name" value="LRR RECEPTOR-LIKE SERINE_THREONINE-PROTEIN KINASE FLS2"/>
    <property type="match status" value="1"/>
</dbReference>
<dbReference type="SMART" id="SM00365">
    <property type="entry name" value="LRR_SD22"/>
    <property type="match status" value="4"/>
</dbReference>
<dbReference type="Pfam" id="PF08263">
    <property type="entry name" value="LRRNT_2"/>
    <property type="match status" value="1"/>
</dbReference>
<reference evidence="15" key="1">
    <citation type="submission" date="2016-03" db="EMBL/GenBank/DDBJ databases">
        <title>Mechanisms controlling the formation of the plant cell surface in tip-growing cells are functionally conserved among land plants.</title>
        <authorList>
            <person name="Honkanen S."/>
            <person name="Jones V.A."/>
            <person name="Morieri G."/>
            <person name="Champion C."/>
            <person name="Hetherington A.J."/>
            <person name="Kelly S."/>
            <person name="Saint-Marcoux D."/>
            <person name="Proust H."/>
            <person name="Prescott H."/>
            <person name="Dolan L."/>
        </authorList>
    </citation>
    <scope>NUCLEOTIDE SEQUENCE [LARGE SCALE GENOMIC DNA]</scope>
    <source>
        <tissue evidence="15">Whole gametophyte</tissue>
    </source>
</reference>
<keyword evidence="10" id="KW-0675">Receptor</keyword>
<dbReference type="Proteomes" id="UP000077202">
    <property type="component" value="Unassembled WGS sequence"/>
</dbReference>
<evidence type="ECO:0000256" key="1">
    <source>
        <dbReference type="ARBA" id="ARBA00004236"/>
    </source>
</evidence>
<dbReference type="SUPFAM" id="SSF52058">
    <property type="entry name" value="L domain-like"/>
    <property type="match status" value="1"/>
</dbReference>
<comment type="subcellular location">
    <subcellularLocation>
        <location evidence="1">Cell membrane</location>
    </subcellularLocation>
    <subcellularLocation>
        <location evidence="12">Endomembrane system</location>
        <topology evidence="12">Single-pass membrane protein</topology>
    </subcellularLocation>
</comment>
<gene>
    <name evidence="15" type="ORF">AXG93_961s1130</name>
</gene>
<dbReference type="GO" id="GO:0005886">
    <property type="term" value="C:plasma membrane"/>
    <property type="evidence" value="ECO:0007669"/>
    <property type="project" value="UniProtKB-SubCell"/>
</dbReference>
<evidence type="ECO:0000256" key="11">
    <source>
        <dbReference type="ARBA" id="ARBA00023180"/>
    </source>
</evidence>
<keyword evidence="7" id="KW-0677">Repeat</keyword>
<dbReference type="InterPro" id="IPR032675">
    <property type="entry name" value="LRR_dom_sf"/>
</dbReference>
<evidence type="ECO:0000256" key="7">
    <source>
        <dbReference type="ARBA" id="ARBA00022737"/>
    </source>
</evidence>
<evidence type="ECO:0000256" key="13">
    <source>
        <dbReference type="SAM" id="MobiDB-lite"/>
    </source>
</evidence>
<keyword evidence="16" id="KW-1185">Reference proteome</keyword>